<feature type="non-terminal residue" evidence="2">
    <location>
        <position position="356"/>
    </location>
</feature>
<dbReference type="STRING" id="10195.A0A3M7PZ02"/>
<sequence length="356" mass="40658">MVRGDQQVEIFDPIAVQPEILIFAHTPNEVLYEYVLQVTGRSGSYFYQTKDISIAKVDSHGLLKVNSNRLGESKILVNDQRNFDIKSESKVMVVEPVGIFLDPCPVEALVKSRLEINVKMNGLMQDGSMVSINDCSKISFNVRIQDETVFKHIEVVAADRMGENCAKIILDAKKVGKSLIQVFYGELKSQEMKIFSFPQLTSLKKNLVLTKSSSYLFSLSDGPFLNSDIHSYVSEFRVNRHHIINVEHLEHNPLASKYTYKITCLDTNDFENEIEFTIWNRVTSQNKCPMKFNYKLGVSCLRPKILELSQLFVKNDGSDQEVYSNMKWNRPIKLNSKFAVANLNRDLNIQLLVKDS</sequence>
<comment type="caution">
    <text evidence="2">The sequence shown here is derived from an EMBL/GenBank/DDBJ whole genome shotgun (WGS) entry which is preliminary data.</text>
</comment>
<gene>
    <name evidence="2" type="ORF">BpHYR1_037338</name>
</gene>
<dbReference type="PANTHER" id="PTHR23019:SF0">
    <property type="entry name" value="NUCLEAR PORE MEMBRANE GLYCOPROTEIN 210"/>
    <property type="match status" value="1"/>
</dbReference>
<dbReference type="Pfam" id="PF26182">
    <property type="entry name" value="Ig_NUP210_5th"/>
    <property type="match status" value="1"/>
</dbReference>
<dbReference type="GO" id="GO:0005643">
    <property type="term" value="C:nuclear pore"/>
    <property type="evidence" value="ECO:0007669"/>
    <property type="project" value="TreeGrafter"/>
</dbReference>
<name>A0A3M7PZ02_BRAPC</name>
<dbReference type="InterPro" id="IPR056898">
    <property type="entry name" value="Ig_NUP210_6th"/>
</dbReference>
<dbReference type="InterPro" id="IPR045197">
    <property type="entry name" value="NUP210-like"/>
</dbReference>
<protein>
    <submittedName>
        <fullName evidence="2">Nuclear pore membrane glycoprotein</fullName>
    </submittedName>
</protein>
<feature type="domain" description="NUP210 Ig-like" evidence="1">
    <location>
        <begin position="101"/>
        <end position="184"/>
    </location>
</feature>
<dbReference type="InterPro" id="IPR008964">
    <property type="entry name" value="Invasin/intimin_cell_adhesion"/>
</dbReference>
<keyword evidence="3" id="KW-1185">Reference proteome</keyword>
<reference evidence="2 3" key="1">
    <citation type="journal article" date="2018" name="Sci. Rep.">
        <title>Genomic signatures of local adaptation to the degree of environmental predictability in rotifers.</title>
        <authorList>
            <person name="Franch-Gras L."/>
            <person name="Hahn C."/>
            <person name="Garcia-Roger E.M."/>
            <person name="Carmona M.J."/>
            <person name="Serra M."/>
            <person name="Gomez A."/>
        </authorList>
    </citation>
    <scope>NUCLEOTIDE SEQUENCE [LARGE SCALE GENOMIC DNA]</scope>
    <source>
        <strain evidence="2">HYR1</strain>
    </source>
</reference>
<dbReference type="OrthoDB" id="361283at2759"/>
<proteinExistence type="predicted"/>
<dbReference type="SUPFAM" id="SSF49373">
    <property type="entry name" value="Invasin/intimin cell-adhesion fragments"/>
    <property type="match status" value="1"/>
</dbReference>
<evidence type="ECO:0000313" key="3">
    <source>
        <dbReference type="Proteomes" id="UP000276133"/>
    </source>
</evidence>
<accession>A0A3M7PZ02</accession>
<dbReference type="AlphaFoldDB" id="A0A3M7PZ02"/>
<dbReference type="EMBL" id="REGN01008128">
    <property type="protein sequence ID" value="RNA04377.1"/>
    <property type="molecule type" value="Genomic_DNA"/>
</dbReference>
<evidence type="ECO:0000259" key="1">
    <source>
        <dbReference type="Pfam" id="PF24935"/>
    </source>
</evidence>
<dbReference type="Pfam" id="PF24935">
    <property type="entry name" value="Ig_NUP210_6th"/>
    <property type="match status" value="1"/>
</dbReference>
<evidence type="ECO:0000313" key="2">
    <source>
        <dbReference type="EMBL" id="RNA04377.1"/>
    </source>
</evidence>
<organism evidence="2 3">
    <name type="scientific">Brachionus plicatilis</name>
    <name type="common">Marine rotifer</name>
    <name type="synonym">Brachionus muelleri</name>
    <dbReference type="NCBI Taxonomy" id="10195"/>
    <lineage>
        <taxon>Eukaryota</taxon>
        <taxon>Metazoa</taxon>
        <taxon>Spiralia</taxon>
        <taxon>Gnathifera</taxon>
        <taxon>Rotifera</taxon>
        <taxon>Eurotatoria</taxon>
        <taxon>Monogononta</taxon>
        <taxon>Pseudotrocha</taxon>
        <taxon>Ploima</taxon>
        <taxon>Brachionidae</taxon>
        <taxon>Brachionus</taxon>
    </lineage>
</organism>
<dbReference type="Proteomes" id="UP000276133">
    <property type="component" value="Unassembled WGS sequence"/>
</dbReference>
<dbReference type="PANTHER" id="PTHR23019">
    <property type="entry name" value="NUCLEAR PORE MEMBRANE GLYCOPROTEIN GP210-RELATED"/>
    <property type="match status" value="1"/>
</dbReference>